<evidence type="ECO:0000256" key="3">
    <source>
        <dbReference type="ARBA" id="ARBA00022786"/>
    </source>
</evidence>
<dbReference type="GO" id="GO:0004843">
    <property type="term" value="F:cysteine-type deubiquitinase activity"/>
    <property type="evidence" value="ECO:0007669"/>
    <property type="project" value="UniProtKB-UniRule"/>
</dbReference>
<reference evidence="9 10" key="1">
    <citation type="submission" date="2019-08" db="EMBL/GenBank/DDBJ databases">
        <title>The genome sequence of a newly discovered highly antifungal drug resistant Aspergillus species, Aspergillus tanneri NIH 1004.</title>
        <authorList>
            <person name="Mounaud S."/>
            <person name="Singh I."/>
            <person name="Joardar V."/>
            <person name="Pakala S."/>
            <person name="Pakala S."/>
            <person name="Venepally P."/>
            <person name="Chung J.K."/>
            <person name="Losada L."/>
            <person name="Nierman W.C."/>
        </authorList>
    </citation>
    <scope>NUCLEOTIDE SEQUENCE [LARGE SCALE GENOMIC DNA]</scope>
    <source>
        <strain evidence="9 10">NIH1004</strain>
    </source>
</reference>
<protein>
    <recommendedName>
        <fullName evidence="7">Ubiquitin carboxyl-terminal hydrolase</fullName>
        <ecNumber evidence="7">3.4.19.12</ecNumber>
    </recommendedName>
</protein>
<dbReference type="GO" id="GO:0006511">
    <property type="term" value="P:ubiquitin-dependent protein catabolic process"/>
    <property type="evidence" value="ECO:0007669"/>
    <property type="project" value="UniProtKB-UniRule"/>
</dbReference>
<name>A0A5M9MI64_9EURO</name>
<accession>A0A5M9MI64</accession>
<feature type="site" description="Important for enzyme activity" evidence="6">
    <location>
        <position position="227"/>
    </location>
</feature>
<evidence type="ECO:0000256" key="4">
    <source>
        <dbReference type="ARBA" id="ARBA00022801"/>
    </source>
</evidence>
<feature type="active site" description="Proton donor" evidence="6">
    <location>
        <position position="212"/>
    </location>
</feature>
<evidence type="ECO:0000256" key="1">
    <source>
        <dbReference type="ARBA" id="ARBA00000707"/>
    </source>
</evidence>
<dbReference type="GO" id="GO:0016579">
    <property type="term" value="P:protein deubiquitination"/>
    <property type="evidence" value="ECO:0007669"/>
    <property type="project" value="TreeGrafter"/>
</dbReference>
<dbReference type="RefSeq" id="XP_033424877.1">
    <property type="nucleotide sequence ID" value="XM_033571562.1"/>
</dbReference>
<proteinExistence type="inferred from homology"/>
<sequence length="370" mass="41946">MNQGVKRQRLNAPVSIVYGVNSFANDPCRSAATQGKEAWNGFCELESEPALFNVMLREFGVKGVKVQEVVSLDEEMMAFLNKPVYGLIFLFRWREDDPNKQEASCPEGLWFANQTTSNACASVALLNIVNNIEGIELGENLQHFKNFTMPFTPALRGDAINNFEFVKRIHNSFARKMDMLNSDLLLKYEATSKRSRLGKYTQDENEMHAGFHFIAFVPALGTVWKFDGLERQPQALGHYTSDDDWLDLVKPNIRTKMEEYEEGQIEFSILSLTQDPLPNLIGGSISESTFAEQLQEAIIGPDESYGLTRERIDQSEIPTACEEEYGTLSNEDLLQHRQHLVAQQQSLRITIREEQQSLQADDDYAAGRSI</sequence>
<evidence type="ECO:0000313" key="10">
    <source>
        <dbReference type="Proteomes" id="UP000324241"/>
    </source>
</evidence>
<dbReference type="GeneID" id="54329637"/>
<dbReference type="Gene3D" id="3.40.532.10">
    <property type="entry name" value="Peptidase C12, ubiquitin carboxyl-terminal hydrolase"/>
    <property type="match status" value="1"/>
</dbReference>
<evidence type="ECO:0000256" key="6">
    <source>
        <dbReference type="PROSITE-ProRule" id="PRU01393"/>
    </source>
</evidence>
<dbReference type="Proteomes" id="UP000324241">
    <property type="component" value="Unassembled WGS sequence"/>
</dbReference>
<dbReference type="PRINTS" id="PR00707">
    <property type="entry name" value="UBCTHYDRLASE"/>
</dbReference>
<keyword evidence="3 6" id="KW-0833">Ubl conjugation pathway</keyword>
<dbReference type="GO" id="GO:0005737">
    <property type="term" value="C:cytoplasm"/>
    <property type="evidence" value="ECO:0007669"/>
    <property type="project" value="TreeGrafter"/>
</dbReference>
<keyword evidence="4 6" id="KW-0378">Hydrolase</keyword>
<comment type="caution">
    <text evidence="9">The sequence shown here is derived from an EMBL/GenBank/DDBJ whole genome shotgun (WGS) entry which is preliminary data.</text>
</comment>
<evidence type="ECO:0000256" key="7">
    <source>
        <dbReference type="RuleBase" id="RU361215"/>
    </source>
</evidence>
<dbReference type="EMBL" id="QUQM01000007">
    <property type="protein sequence ID" value="KAA8645516.1"/>
    <property type="molecule type" value="Genomic_DNA"/>
</dbReference>
<dbReference type="VEuPathDB" id="FungiDB:EYZ11_011289"/>
<dbReference type="PROSITE" id="PS52048">
    <property type="entry name" value="UCH_DOMAIN"/>
    <property type="match status" value="1"/>
</dbReference>
<organism evidence="9 10">
    <name type="scientific">Aspergillus tanneri</name>
    <dbReference type="NCBI Taxonomy" id="1220188"/>
    <lineage>
        <taxon>Eukaryota</taxon>
        <taxon>Fungi</taxon>
        <taxon>Dikarya</taxon>
        <taxon>Ascomycota</taxon>
        <taxon>Pezizomycotina</taxon>
        <taxon>Eurotiomycetes</taxon>
        <taxon>Eurotiomycetidae</taxon>
        <taxon>Eurotiales</taxon>
        <taxon>Aspergillaceae</taxon>
        <taxon>Aspergillus</taxon>
        <taxon>Aspergillus subgen. Circumdati</taxon>
    </lineage>
</organism>
<gene>
    <name evidence="9" type="ORF">ATNIH1004_006935</name>
</gene>
<comment type="similarity">
    <text evidence="6 7">Belongs to the peptidase C12 family.</text>
</comment>
<dbReference type="SUPFAM" id="SSF54001">
    <property type="entry name" value="Cysteine proteinases"/>
    <property type="match status" value="1"/>
</dbReference>
<dbReference type="PANTHER" id="PTHR10589:SF29">
    <property type="entry name" value="UBIQUITIN CARBOXYL-TERMINAL HYDROLASE"/>
    <property type="match status" value="1"/>
</dbReference>
<evidence type="ECO:0000313" key="9">
    <source>
        <dbReference type="EMBL" id="KAA8645516.1"/>
    </source>
</evidence>
<evidence type="ECO:0000256" key="5">
    <source>
        <dbReference type="ARBA" id="ARBA00022807"/>
    </source>
</evidence>
<dbReference type="AlphaFoldDB" id="A0A5M9MI64"/>
<dbReference type="InterPro" id="IPR036959">
    <property type="entry name" value="Peptidase_C12_UCH_sf"/>
</dbReference>
<evidence type="ECO:0000259" key="8">
    <source>
        <dbReference type="PROSITE" id="PS52048"/>
    </source>
</evidence>
<dbReference type="PANTHER" id="PTHR10589">
    <property type="entry name" value="UBIQUITIN CARBOXYL-TERMINAL HYDROLASE"/>
    <property type="match status" value="1"/>
</dbReference>
<keyword evidence="2 6" id="KW-0645">Protease</keyword>
<comment type="catalytic activity">
    <reaction evidence="1 6 7">
        <text>Thiol-dependent hydrolysis of ester, thioester, amide, peptide and isopeptide bonds formed by the C-terminal Gly of ubiquitin (a 76-residue protein attached to proteins as an intracellular targeting signal).</text>
        <dbReference type="EC" id="3.4.19.12"/>
    </reaction>
</comment>
<dbReference type="OrthoDB" id="1924260at2759"/>
<dbReference type="EC" id="3.4.19.12" evidence="7"/>
<dbReference type="Pfam" id="PF01088">
    <property type="entry name" value="Peptidase_C12"/>
    <property type="match status" value="1"/>
</dbReference>
<dbReference type="InterPro" id="IPR001578">
    <property type="entry name" value="Peptidase_C12_UCH"/>
</dbReference>
<feature type="domain" description="UCH catalytic" evidence="8">
    <location>
        <begin position="41"/>
        <end position="274"/>
    </location>
</feature>
<evidence type="ECO:0000256" key="2">
    <source>
        <dbReference type="ARBA" id="ARBA00022670"/>
    </source>
</evidence>
<dbReference type="CDD" id="cd09617">
    <property type="entry name" value="Peptidase_C12_UCH37_BAP1"/>
    <property type="match status" value="1"/>
</dbReference>
<dbReference type="InterPro" id="IPR038765">
    <property type="entry name" value="Papain-like_cys_pep_sf"/>
</dbReference>
<dbReference type="FunFam" id="3.40.532.10:FF:000010">
    <property type="entry name" value="Ubiquitin carboxyl-terminal hydrolase"/>
    <property type="match status" value="1"/>
</dbReference>
<feature type="site" description="Transition state stabilizer" evidence="6">
    <location>
        <position position="114"/>
    </location>
</feature>
<feature type="active site" description="Nucleophile" evidence="6">
    <location>
        <position position="120"/>
    </location>
</feature>
<keyword evidence="5 6" id="KW-0788">Thiol protease</keyword>